<organism evidence="3 4">
    <name type="scientific">Exophiala oligosperma</name>
    <dbReference type="NCBI Taxonomy" id="215243"/>
    <lineage>
        <taxon>Eukaryota</taxon>
        <taxon>Fungi</taxon>
        <taxon>Dikarya</taxon>
        <taxon>Ascomycota</taxon>
        <taxon>Pezizomycotina</taxon>
        <taxon>Eurotiomycetes</taxon>
        <taxon>Chaetothyriomycetidae</taxon>
        <taxon>Chaetothyriales</taxon>
        <taxon>Herpotrichiellaceae</taxon>
        <taxon>Exophiala</taxon>
    </lineage>
</organism>
<dbReference type="RefSeq" id="XP_016257033.1">
    <property type="nucleotide sequence ID" value="XM_016412534.1"/>
</dbReference>
<sequence>MPITTQVQPVSVDRSIYRSSIRFEAAESRVRSSIQKDPPRSQFQDKPLSRPADRESFEFSITSQVGPHGFMYFNEYNHGSWVPLYDPHTIKFQVANGDTKNRRAIRFILGNPLIAITMLRHDLDAGLSVPVELYLVEEGEGTRIVWFRPSGLVAGHGSAKAELVQAAEALDAKLEKFVRWVLSESPESQA</sequence>
<proteinExistence type="predicted"/>
<feature type="domain" description="DUF302" evidence="2">
    <location>
        <begin position="95"/>
        <end position="149"/>
    </location>
</feature>
<keyword evidence="4" id="KW-1185">Reference proteome</keyword>
<dbReference type="EMBL" id="KN847348">
    <property type="protein sequence ID" value="KIW36817.1"/>
    <property type="molecule type" value="Genomic_DNA"/>
</dbReference>
<dbReference type="Gene3D" id="3.30.310.70">
    <property type="entry name" value="TT1751-like domain"/>
    <property type="match status" value="1"/>
</dbReference>
<dbReference type="AlphaFoldDB" id="A0A0D2BH50"/>
<dbReference type="VEuPathDB" id="FungiDB:PV06_10939"/>
<evidence type="ECO:0000313" key="4">
    <source>
        <dbReference type="Proteomes" id="UP000053342"/>
    </source>
</evidence>
<dbReference type="Proteomes" id="UP000053342">
    <property type="component" value="Unassembled WGS sequence"/>
</dbReference>
<dbReference type="SUPFAM" id="SSF103247">
    <property type="entry name" value="TT1751-like"/>
    <property type="match status" value="1"/>
</dbReference>
<dbReference type="OrthoDB" id="5190258at2759"/>
<evidence type="ECO:0000259" key="2">
    <source>
        <dbReference type="Pfam" id="PF03625"/>
    </source>
</evidence>
<evidence type="ECO:0000256" key="1">
    <source>
        <dbReference type="SAM" id="MobiDB-lite"/>
    </source>
</evidence>
<protein>
    <recommendedName>
        <fullName evidence="2">DUF302 domain-containing protein</fullName>
    </recommendedName>
</protein>
<dbReference type="GeneID" id="27363013"/>
<feature type="region of interest" description="Disordered" evidence="1">
    <location>
        <begin position="28"/>
        <end position="53"/>
    </location>
</feature>
<dbReference type="InterPro" id="IPR035923">
    <property type="entry name" value="TT1751-like_sf"/>
</dbReference>
<reference evidence="3 4" key="1">
    <citation type="submission" date="2015-01" db="EMBL/GenBank/DDBJ databases">
        <title>The Genome Sequence of Exophiala oligosperma CBS72588.</title>
        <authorList>
            <consortium name="The Broad Institute Genomics Platform"/>
            <person name="Cuomo C."/>
            <person name="de Hoog S."/>
            <person name="Gorbushina A."/>
            <person name="Stielow B."/>
            <person name="Teixiera M."/>
            <person name="Abouelleil A."/>
            <person name="Chapman S.B."/>
            <person name="Priest M."/>
            <person name="Young S.K."/>
            <person name="Wortman J."/>
            <person name="Nusbaum C."/>
            <person name="Birren B."/>
        </authorList>
    </citation>
    <scope>NUCLEOTIDE SEQUENCE [LARGE SCALE GENOMIC DNA]</scope>
    <source>
        <strain evidence="3 4">CBS 72588</strain>
    </source>
</reference>
<name>A0A0D2BH50_9EURO</name>
<dbReference type="CDD" id="cd14797">
    <property type="entry name" value="DUF302"/>
    <property type="match status" value="1"/>
</dbReference>
<accession>A0A0D2BH50</accession>
<gene>
    <name evidence="3" type="ORF">PV06_10939</name>
</gene>
<evidence type="ECO:0000313" key="3">
    <source>
        <dbReference type="EMBL" id="KIW36817.1"/>
    </source>
</evidence>
<dbReference type="Pfam" id="PF03625">
    <property type="entry name" value="DUF302"/>
    <property type="match status" value="1"/>
</dbReference>
<dbReference type="HOGENOM" id="CLU_105954_1_0_1"/>
<dbReference type="InterPro" id="IPR005180">
    <property type="entry name" value="DUF302"/>
</dbReference>